<dbReference type="Proteomes" id="UP000607397">
    <property type="component" value="Unassembled WGS sequence"/>
</dbReference>
<evidence type="ECO:0000256" key="1">
    <source>
        <dbReference type="ARBA" id="ARBA00004651"/>
    </source>
</evidence>
<evidence type="ECO:0000256" key="5">
    <source>
        <dbReference type="ARBA" id="ARBA00023136"/>
    </source>
</evidence>
<evidence type="ECO:0000256" key="6">
    <source>
        <dbReference type="SAM" id="Phobius"/>
    </source>
</evidence>
<protein>
    <submittedName>
        <fullName evidence="7">LysE family transporter</fullName>
    </submittedName>
</protein>
<feature type="transmembrane region" description="Helical" evidence="6">
    <location>
        <begin position="113"/>
        <end position="138"/>
    </location>
</feature>
<feature type="transmembrane region" description="Helical" evidence="6">
    <location>
        <begin position="39"/>
        <end position="62"/>
    </location>
</feature>
<keyword evidence="5 6" id="KW-0472">Membrane</keyword>
<feature type="transmembrane region" description="Helical" evidence="6">
    <location>
        <begin position="181"/>
        <end position="202"/>
    </location>
</feature>
<comment type="subcellular location">
    <subcellularLocation>
        <location evidence="1">Cell membrane</location>
        <topology evidence="1">Multi-pass membrane protein</topology>
    </subcellularLocation>
</comment>
<proteinExistence type="predicted"/>
<evidence type="ECO:0000256" key="4">
    <source>
        <dbReference type="ARBA" id="ARBA00022989"/>
    </source>
</evidence>
<dbReference type="RefSeq" id="WP_161824330.1">
    <property type="nucleotide sequence ID" value="NZ_WVIC01000007.1"/>
</dbReference>
<dbReference type="GO" id="GO:0005886">
    <property type="term" value="C:plasma membrane"/>
    <property type="evidence" value="ECO:0007669"/>
    <property type="project" value="UniProtKB-SubCell"/>
</dbReference>
<feature type="transmembrane region" description="Helical" evidence="6">
    <location>
        <begin position="150"/>
        <end position="169"/>
    </location>
</feature>
<dbReference type="EMBL" id="WVIC01000007">
    <property type="protein sequence ID" value="NCJ05850.1"/>
    <property type="molecule type" value="Genomic_DNA"/>
</dbReference>
<dbReference type="GO" id="GO:0015171">
    <property type="term" value="F:amino acid transmembrane transporter activity"/>
    <property type="evidence" value="ECO:0007669"/>
    <property type="project" value="TreeGrafter"/>
</dbReference>
<keyword evidence="4 6" id="KW-1133">Transmembrane helix</keyword>
<dbReference type="Pfam" id="PF01810">
    <property type="entry name" value="LysE"/>
    <property type="match status" value="1"/>
</dbReference>
<feature type="transmembrane region" description="Helical" evidence="6">
    <location>
        <begin position="74"/>
        <end position="93"/>
    </location>
</feature>
<accession>A0A8K1ZVB5</accession>
<comment type="caution">
    <text evidence="7">The sequence shown here is derived from an EMBL/GenBank/DDBJ whole genome shotgun (WGS) entry which is preliminary data.</text>
</comment>
<keyword evidence="3 6" id="KW-0812">Transmembrane</keyword>
<organism evidence="7 8">
    <name type="scientific">Petrachloros mirabilis ULC683</name>
    <dbReference type="NCBI Taxonomy" id="2781853"/>
    <lineage>
        <taxon>Bacteria</taxon>
        <taxon>Bacillati</taxon>
        <taxon>Cyanobacteriota</taxon>
        <taxon>Cyanophyceae</taxon>
        <taxon>Synechococcales</taxon>
        <taxon>Petrachlorosaceae</taxon>
        <taxon>Petrachloros</taxon>
        <taxon>Petrachloros mirabilis</taxon>
    </lineage>
</organism>
<reference evidence="7" key="1">
    <citation type="submission" date="2019-12" db="EMBL/GenBank/DDBJ databases">
        <title>High-Quality draft genome sequences of three cyanobacteria isolated from the limestone walls of the Old Cathedral of Coimbra.</title>
        <authorList>
            <person name="Tiago I."/>
            <person name="Soares F."/>
            <person name="Portugal A."/>
        </authorList>
    </citation>
    <scope>NUCLEOTIDE SEQUENCE [LARGE SCALE GENOMIC DNA]</scope>
    <source>
        <strain evidence="7">C</strain>
    </source>
</reference>
<evidence type="ECO:0000313" key="8">
    <source>
        <dbReference type="Proteomes" id="UP000607397"/>
    </source>
</evidence>
<feature type="transmembrane region" description="Helical" evidence="6">
    <location>
        <begin position="6"/>
        <end position="27"/>
    </location>
</feature>
<keyword evidence="2" id="KW-1003">Cell membrane</keyword>
<sequence length="207" mass="21878">MTWGSTLALFTALVMLAAIPSVSVFVVSTRSATLGLGHGVFTALGIVMGDVIFIGMALGGWSLLLEHLGPLASWIRPLGGAYLIWLGIGWLRASATKMTVGSAHQKTAWQSSFLAGLAITLGDQKAMLFYLGFLPAFVNMETLSYLDAGIIIATAMVAVGGVKLVYAWMADRASLLFNWRIRRIMGAIAGSILIATGLFLIVGRVGS</sequence>
<dbReference type="PANTHER" id="PTHR30086">
    <property type="entry name" value="ARGININE EXPORTER PROTEIN ARGO"/>
    <property type="match status" value="1"/>
</dbReference>
<evidence type="ECO:0000313" key="7">
    <source>
        <dbReference type="EMBL" id="NCJ05850.1"/>
    </source>
</evidence>
<dbReference type="InterPro" id="IPR001123">
    <property type="entry name" value="LeuE-type"/>
</dbReference>
<keyword evidence="8" id="KW-1185">Reference proteome</keyword>
<dbReference type="AlphaFoldDB" id="A0A8K1ZVB5"/>
<evidence type="ECO:0000256" key="3">
    <source>
        <dbReference type="ARBA" id="ARBA00022692"/>
    </source>
</evidence>
<evidence type="ECO:0000256" key="2">
    <source>
        <dbReference type="ARBA" id="ARBA00022475"/>
    </source>
</evidence>
<gene>
    <name evidence="7" type="ORF">GS597_04860</name>
</gene>
<name>A0A8K1ZVB5_9CYAN</name>
<dbReference type="PANTHER" id="PTHR30086:SF20">
    <property type="entry name" value="ARGININE EXPORTER PROTEIN ARGO-RELATED"/>
    <property type="match status" value="1"/>
</dbReference>